<keyword evidence="2 4" id="KW-0238">DNA-binding</keyword>
<evidence type="ECO:0000256" key="4">
    <source>
        <dbReference type="PROSITE-ProRule" id="PRU00335"/>
    </source>
</evidence>
<dbReference type="Proteomes" id="UP000534590">
    <property type="component" value="Unassembled WGS sequence"/>
</dbReference>
<dbReference type="PANTHER" id="PTHR47506:SF6">
    <property type="entry name" value="HTH-TYPE TRANSCRIPTIONAL REPRESSOR NEMR"/>
    <property type="match status" value="1"/>
</dbReference>
<keyword evidence="3" id="KW-0804">Transcription</keyword>
<dbReference type="PROSITE" id="PS50977">
    <property type="entry name" value="HTH_TETR_2"/>
    <property type="match status" value="1"/>
</dbReference>
<evidence type="ECO:0000313" key="6">
    <source>
        <dbReference type="EMBL" id="MBB4492571.1"/>
    </source>
</evidence>
<evidence type="ECO:0000259" key="5">
    <source>
        <dbReference type="PROSITE" id="PS50977"/>
    </source>
</evidence>
<accession>A0ABR6JDL7</accession>
<sequence>MGARKEKEDQILRAAESVFVRYGFARTTMGDIATAAGVSRPALYLQFQDKEAIFSRVIENMDAQALTRIRTALAGIGPLEEKLLHACTIWGMHGVELAAAYPDAADLFDLRFPAVRQVYRNFQALVVEILQTNMETWPMPVSPEDYALALTFGMRGLRYAAQDVPDMRRLIGVHVAIYSGPLAARR</sequence>
<evidence type="ECO:0000256" key="1">
    <source>
        <dbReference type="ARBA" id="ARBA00023015"/>
    </source>
</evidence>
<evidence type="ECO:0000313" key="7">
    <source>
        <dbReference type="Proteomes" id="UP000534590"/>
    </source>
</evidence>
<dbReference type="EMBL" id="JACIHP010000005">
    <property type="protein sequence ID" value="MBB4492571.1"/>
    <property type="molecule type" value="Genomic_DNA"/>
</dbReference>
<evidence type="ECO:0000256" key="3">
    <source>
        <dbReference type="ARBA" id="ARBA00023163"/>
    </source>
</evidence>
<feature type="DNA-binding region" description="H-T-H motif" evidence="4">
    <location>
        <begin position="28"/>
        <end position="47"/>
    </location>
</feature>
<dbReference type="Pfam" id="PF00440">
    <property type="entry name" value="TetR_N"/>
    <property type="match status" value="1"/>
</dbReference>
<keyword evidence="7" id="KW-1185">Reference proteome</keyword>
<gene>
    <name evidence="6" type="ORF">GGE40_004416</name>
</gene>
<dbReference type="InterPro" id="IPR001647">
    <property type="entry name" value="HTH_TetR"/>
</dbReference>
<keyword evidence="1" id="KW-0805">Transcription regulation</keyword>
<proteinExistence type="predicted"/>
<dbReference type="InterPro" id="IPR009057">
    <property type="entry name" value="Homeodomain-like_sf"/>
</dbReference>
<feature type="domain" description="HTH tetR-type" evidence="5">
    <location>
        <begin position="5"/>
        <end position="65"/>
    </location>
</feature>
<dbReference type="PRINTS" id="PR00455">
    <property type="entry name" value="HTHTETR"/>
</dbReference>
<dbReference type="Gene3D" id="1.10.357.10">
    <property type="entry name" value="Tetracycline Repressor, domain 2"/>
    <property type="match status" value="1"/>
</dbReference>
<comment type="caution">
    <text evidence="6">The sequence shown here is derived from an EMBL/GenBank/DDBJ whole genome shotgun (WGS) entry which is preliminary data.</text>
</comment>
<organism evidence="6 7">
    <name type="scientific">Agrobacterium radiobacter</name>
    <dbReference type="NCBI Taxonomy" id="362"/>
    <lineage>
        <taxon>Bacteria</taxon>
        <taxon>Pseudomonadati</taxon>
        <taxon>Pseudomonadota</taxon>
        <taxon>Alphaproteobacteria</taxon>
        <taxon>Hyphomicrobiales</taxon>
        <taxon>Rhizobiaceae</taxon>
        <taxon>Rhizobium/Agrobacterium group</taxon>
        <taxon>Agrobacterium</taxon>
        <taxon>Agrobacterium tumefaciens complex</taxon>
    </lineage>
</organism>
<reference evidence="6 7" key="1">
    <citation type="submission" date="2020-08" db="EMBL/GenBank/DDBJ databases">
        <title>Genomic Encyclopedia of Type Strains, Phase IV (KMG-V): Genome sequencing to study the core and pangenomes of soil and plant-associated prokaryotes.</title>
        <authorList>
            <person name="Whitman W."/>
        </authorList>
    </citation>
    <scope>NUCLEOTIDE SEQUENCE [LARGE SCALE GENOMIC DNA]</scope>
    <source>
        <strain evidence="6 7">SEMIA 461</strain>
    </source>
</reference>
<dbReference type="PANTHER" id="PTHR47506">
    <property type="entry name" value="TRANSCRIPTIONAL REGULATORY PROTEIN"/>
    <property type="match status" value="1"/>
</dbReference>
<dbReference type="RefSeq" id="WP_080865296.1">
    <property type="nucleotide sequence ID" value="NZ_JACIGS010000005.1"/>
</dbReference>
<protein>
    <submittedName>
        <fullName evidence="6">AcrR family transcriptional regulator</fullName>
    </submittedName>
</protein>
<name>A0ABR6JDL7_AGRRD</name>
<evidence type="ECO:0000256" key="2">
    <source>
        <dbReference type="ARBA" id="ARBA00023125"/>
    </source>
</evidence>
<dbReference type="SUPFAM" id="SSF46689">
    <property type="entry name" value="Homeodomain-like"/>
    <property type="match status" value="1"/>
</dbReference>